<dbReference type="Proteomes" id="UP000220959">
    <property type="component" value="Unassembled WGS sequence"/>
</dbReference>
<evidence type="ECO:0000313" key="2">
    <source>
        <dbReference type="Proteomes" id="UP000220959"/>
    </source>
</evidence>
<organism evidence="1 2">
    <name type="scientific">Faecalibacterium langellae</name>
    <dbReference type="NCBI Taxonomy" id="3435293"/>
    <lineage>
        <taxon>Bacteria</taxon>
        <taxon>Bacillati</taxon>
        <taxon>Bacillota</taxon>
        <taxon>Clostridia</taxon>
        <taxon>Eubacteriales</taxon>
        <taxon>Oscillospiraceae</taxon>
        <taxon>Faecalibacterium</taxon>
    </lineage>
</organism>
<reference evidence="1 2" key="1">
    <citation type="journal article" date="2017" name="Front. Microbiol.">
        <title>New Insights into the Diversity of the Genus Faecalibacterium.</title>
        <authorList>
            <person name="Benevides L."/>
            <person name="Burman S."/>
            <person name="Martin R."/>
            <person name="Robert V."/>
            <person name="Thomas M."/>
            <person name="Miquel S."/>
            <person name="Chain F."/>
            <person name="Sokol H."/>
            <person name="Bermudez-Humaran L.G."/>
            <person name="Morrison M."/>
            <person name="Langella P."/>
            <person name="Azevedo V.A."/>
            <person name="Chatel J.M."/>
            <person name="Soares S."/>
        </authorList>
    </citation>
    <scope>NUCLEOTIDE SEQUENCE [LARGE SCALE GENOMIC DNA]</scope>
    <source>
        <strain evidence="2">CNCM I-4541</strain>
    </source>
</reference>
<evidence type="ECO:0000313" key="1">
    <source>
        <dbReference type="EMBL" id="PDX60573.1"/>
    </source>
</evidence>
<sequence>MGLKKYRVHVELSKQLPQTNSLYTLRMTYIVRAATKVDAKLKGEFAAKVENPTCRAKAYHVEELP</sequence>
<name>A0ACC9CXG8_9FIRM</name>
<protein>
    <submittedName>
        <fullName evidence="1">Uncharacterized protein</fullName>
    </submittedName>
</protein>
<comment type="caution">
    <text evidence="1">The sequence shown here is derived from an EMBL/GenBank/DDBJ whole genome shotgun (WGS) entry which is preliminary data.</text>
</comment>
<accession>A0ACC9CXG8</accession>
<dbReference type="EMBL" id="NMTR01000021">
    <property type="protein sequence ID" value="PDX60573.1"/>
    <property type="molecule type" value="Genomic_DNA"/>
</dbReference>
<gene>
    <name evidence="1" type="ORF">CGS49_11350</name>
</gene>
<keyword evidence="2" id="KW-1185">Reference proteome</keyword>
<proteinExistence type="predicted"/>